<dbReference type="Proteomes" id="UP000037594">
    <property type="component" value="Unassembled WGS sequence"/>
</dbReference>
<sequence>MRELADHPEFILLALALGLGAVLAHGAGRLLGQPMTLAVFSAAQLGVPVAAATLGTEQHLLASGEPAALMLGALVTMATTSIAGGLAARASRNASAAPPSSPE</sequence>
<feature type="transmembrane region" description="Helical" evidence="1">
    <location>
        <begin position="67"/>
        <end position="88"/>
    </location>
</feature>
<dbReference type="AlphaFoldDB" id="A0A0J8U0M4"/>
<dbReference type="EMBL" id="LFOD01000034">
    <property type="protein sequence ID" value="KMV15193.1"/>
    <property type="molecule type" value="Genomic_DNA"/>
</dbReference>
<accession>A0A0J8U0M4</accession>
<reference evidence="2 3" key="1">
    <citation type="submission" date="2015-06" db="EMBL/GenBank/DDBJ databases">
        <title>Genome sequence of Mycobacterium conceptionense strain MLE.</title>
        <authorList>
            <person name="Greninger A.L."/>
            <person name="Cunningham G."/>
            <person name="Chiu C.Y."/>
            <person name="Miller S."/>
        </authorList>
    </citation>
    <scope>NUCLEOTIDE SEQUENCE [LARGE SCALE GENOMIC DNA]</scope>
    <source>
        <strain evidence="2 3">MLE</strain>
    </source>
</reference>
<keyword evidence="1" id="KW-0472">Membrane</keyword>
<name>A0A0J8U0M4_9MYCO</name>
<evidence type="ECO:0000313" key="3">
    <source>
        <dbReference type="Proteomes" id="UP000037594"/>
    </source>
</evidence>
<proteinExistence type="predicted"/>
<protein>
    <recommendedName>
        <fullName evidence="4">Sodium/hydrogen exchanger</fullName>
    </recommendedName>
</protein>
<feature type="transmembrane region" description="Helical" evidence="1">
    <location>
        <begin position="36"/>
        <end position="55"/>
    </location>
</feature>
<comment type="caution">
    <text evidence="2">The sequence shown here is derived from an EMBL/GenBank/DDBJ whole genome shotgun (WGS) entry which is preliminary data.</text>
</comment>
<evidence type="ECO:0000256" key="1">
    <source>
        <dbReference type="SAM" id="Phobius"/>
    </source>
</evidence>
<keyword evidence="1" id="KW-0812">Transmembrane</keyword>
<keyword evidence="1" id="KW-1133">Transmembrane helix</keyword>
<evidence type="ECO:0008006" key="4">
    <source>
        <dbReference type="Google" id="ProtNLM"/>
    </source>
</evidence>
<gene>
    <name evidence="2" type="ORF">ACT17_26430</name>
</gene>
<dbReference type="PATRIC" id="fig|451644.5.peg.5452"/>
<organism evidence="2 3">
    <name type="scientific">Mycolicibacterium conceptionense</name>
    <dbReference type="NCBI Taxonomy" id="451644"/>
    <lineage>
        <taxon>Bacteria</taxon>
        <taxon>Bacillati</taxon>
        <taxon>Actinomycetota</taxon>
        <taxon>Actinomycetes</taxon>
        <taxon>Mycobacteriales</taxon>
        <taxon>Mycobacteriaceae</taxon>
        <taxon>Mycolicibacterium</taxon>
    </lineage>
</organism>
<evidence type="ECO:0000313" key="2">
    <source>
        <dbReference type="EMBL" id="KMV15193.1"/>
    </source>
</evidence>